<evidence type="ECO:0000313" key="3">
    <source>
        <dbReference type="EMBL" id="CAG7734394.1"/>
    </source>
</evidence>
<feature type="transmembrane region" description="Helical" evidence="2">
    <location>
        <begin position="114"/>
        <end position="138"/>
    </location>
</feature>
<dbReference type="OrthoDB" id="8197295at2759"/>
<sequence length="181" mass="18981">MGDLTSCNSTNGGPCKSPDQIPVSSATTGGITSTVPLVTSLPLPPATSVTYEFSLAPVSGTLAPGWHLTAVQRGLATAVPLAAVVARRRLPRPRPATRPRFGFTDKNEARRAKWTIVITALALLAMSMLLVGVTLRLAPLIDDLGKGSKYMMVIFQVVLGAPPSNYLSVGEVQDFHLACGA</sequence>
<keyword evidence="2" id="KW-0472">Membrane</keyword>
<accession>A0A8J2KFZ4</accession>
<organism evidence="3 4">
    <name type="scientific">Allacma fusca</name>
    <dbReference type="NCBI Taxonomy" id="39272"/>
    <lineage>
        <taxon>Eukaryota</taxon>
        <taxon>Metazoa</taxon>
        <taxon>Ecdysozoa</taxon>
        <taxon>Arthropoda</taxon>
        <taxon>Hexapoda</taxon>
        <taxon>Collembola</taxon>
        <taxon>Symphypleona</taxon>
        <taxon>Sminthuridae</taxon>
        <taxon>Allacma</taxon>
    </lineage>
</organism>
<protein>
    <submittedName>
        <fullName evidence="3">Uncharacterized protein</fullName>
    </submittedName>
</protein>
<dbReference type="AlphaFoldDB" id="A0A8J2KFZ4"/>
<comment type="caution">
    <text evidence="3">The sequence shown here is derived from an EMBL/GenBank/DDBJ whole genome shotgun (WGS) entry which is preliminary data.</text>
</comment>
<evidence type="ECO:0000256" key="1">
    <source>
        <dbReference type="SAM" id="MobiDB-lite"/>
    </source>
</evidence>
<gene>
    <name evidence="3" type="ORF">AFUS01_LOCUS22787</name>
</gene>
<dbReference type="Proteomes" id="UP000708208">
    <property type="component" value="Unassembled WGS sequence"/>
</dbReference>
<feature type="region of interest" description="Disordered" evidence="1">
    <location>
        <begin position="1"/>
        <end position="26"/>
    </location>
</feature>
<evidence type="ECO:0000313" key="4">
    <source>
        <dbReference type="Proteomes" id="UP000708208"/>
    </source>
</evidence>
<keyword evidence="2" id="KW-0812">Transmembrane</keyword>
<keyword evidence="2" id="KW-1133">Transmembrane helix</keyword>
<feature type="compositionally biased region" description="Polar residues" evidence="1">
    <location>
        <begin position="1"/>
        <end position="12"/>
    </location>
</feature>
<proteinExistence type="predicted"/>
<name>A0A8J2KFZ4_9HEXA</name>
<keyword evidence="4" id="KW-1185">Reference proteome</keyword>
<reference evidence="3" key="1">
    <citation type="submission" date="2021-06" db="EMBL/GenBank/DDBJ databases">
        <authorList>
            <person name="Hodson N. C."/>
            <person name="Mongue J. A."/>
            <person name="Jaron S. K."/>
        </authorList>
    </citation>
    <scope>NUCLEOTIDE SEQUENCE</scope>
</reference>
<evidence type="ECO:0000256" key="2">
    <source>
        <dbReference type="SAM" id="Phobius"/>
    </source>
</evidence>
<dbReference type="EMBL" id="CAJVCH010268664">
    <property type="protein sequence ID" value="CAG7734394.1"/>
    <property type="molecule type" value="Genomic_DNA"/>
</dbReference>